<evidence type="ECO:0000256" key="3">
    <source>
        <dbReference type="ARBA" id="ARBA00022912"/>
    </source>
</evidence>
<dbReference type="AlphaFoldDB" id="A0A928Q3N6"/>
<reference evidence="6" key="1">
    <citation type="submission" date="2019-04" db="EMBL/GenBank/DDBJ databases">
        <title>Evolution of Biomass-Degrading Anaerobic Consortia Revealed by Metagenomics.</title>
        <authorList>
            <person name="Peng X."/>
        </authorList>
    </citation>
    <scope>NUCLEOTIDE SEQUENCE</scope>
    <source>
        <strain evidence="6">SIG551</strain>
    </source>
</reference>
<comment type="caution">
    <text evidence="6">The sequence shown here is derived from an EMBL/GenBank/DDBJ whole genome shotgun (WGS) entry which is preliminary data.</text>
</comment>
<dbReference type="InterPro" id="IPR036196">
    <property type="entry name" value="Ptyr_pPase_sf"/>
</dbReference>
<keyword evidence="2" id="KW-0378">Hydrolase</keyword>
<feature type="active site" description="Nucleophile" evidence="4">
    <location>
        <position position="7"/>
    </location>
</feature>
<dbReference type="InterPro" id="IPR050438">
    <property type="entry name" value="LMW_PTPase"/>
</dbReference>
<keyword evidence="3" id="KW-0904">Protein phosphatase</keyword>
<dbReference type="GO" id="GO:0004725">
    <property type="term" value="F:protein tyrosine phosphatase activity"/>
    <property type="evidence" value="ECO:0007669"/>
    <property type="project" value="InterPro"/>
</dbReference>
<dbReference type="SUPFAM" id="SSF52788">
    <property type="entry name" value="Phosphotyrosine protein phosphatases I"/>
    <property type="match status" value="1"/>
</dbReference>
<proteinExistence type="inferred from homology"/>
<evidence type="ECO:0000313" key="7">
    <source>
        <dbReference type="Proteomes" id="UP000754750"/>
    </source>
</evidence>
<feature type="domain" description="Phosphotyrosine protein phosphatase I" evidence="5">
    <location>
        <begin position="1"/>
        <end position="138"/>
    </location>
</feature>
<evidence type="ECO:0000256" key="1">
    <source>
        <dbReference type="ARBA" id="ARBA00011063"/>
    </source>
</evidence>
<dbReference type="SMART" id="SM00226">
    <property type="entry name" value="LMWPc"/>
    <property type="match status" value="1"/>
</dbReference>
<gene>
    <name evidence="6" type="ORF">E7512_11490</name>
</gene>
<protein>
    <submittedName>
        <fullName evidence="6">Low molecular weight phosphatase family protein</fullName>
    </submittedName>
</protein>
<dbReference type="PANTHER" id="PTHR11717:SF31">
    <property type="entry name" value="LOW MOLECULAR WEIGHT PROTEIN-TYROSINE-PHOSPHATASE ETP-RELATED"/>
    <property type="match status" value="1"/>
</dbReference>
<dbReference type="Pfam" id="PF01451">
    <property type="entry name" value="LMWPc"/>
    <property type="match status" value="1"/>
</dbReference>
<dbReference type="InterPro" id="IPR023485">
    <property type="entry name" value="Ptyr_pPase"/>
</dbReference>
<accession>A0A928Q3N6</accession>
<dbReference type="InterPro" id="IPR017867">
    <property type="entry name" value="Tyr_phospatase_low_mol_wt"/>
</dbReference>
<dbReference type="Gene3D" id="3.40.50.2300">
    <property type="match status" value="1"/>
</dbReference>
<organism evidence="6 7">
    <name type="scientific">Faecalispora sporosphaeroides</name>
    <dbReference type="NCBI Taxonomy" id="1549"/>
    <lineage>
        <taxon>Bacteria</taxon>
        <taxon>Bacillati</taxon>
        <taxon>Bacillota</taxon>
        <taxon>Clostridia</taxon>
        <taxon>Eubacteriales</taxon>
        <taxon>Oscillospiraceae</taxon>
        <taxon>Faecalispora</taxon>
    </lineage>
</organism>
<evidence type="ECO:0000256" key="2">
    <source>
        <dbReference type="ARBA" id="ARBA00022801"/>
    </source>
</evidence>
<sequence length="141" mass="15056">MKIIFICTGNTCRSPMAEGLFRRLLAERGITDITCDSAGLFANPGEPAAANAVAACRELGVDLSDHRAKPLSQEMLQSADLFVVMMQSHAGVLKSSGVPQEKIRVLGGGVGDPFGGSMAIYRASRDQIQKALEELLHELGR</sequence>
<evidence type="ECO:0000256" key="4">
    <source>
        <dbReference type="PIRSR" id="PIRSR617867-1"/>
    </source>
</evidence>
<comment type="similarity">
    <text evidence="1">Belongs to the low molecular weight phosphotyrosine protein phosphatase family.</text>
</comment>
<dbReference type="Proteomes" id="UP000754750">
    <property type="component" value="Unassembled WGS sequence"/>
</dbReference>
<dbReference type="PANTHER" id="PTHR11717">
    <property type="entry name" value="LOW MOLECULAR WEIGHT PROTEIN TYROSINE PHOSPHATASE"/>
    <property type="match status" value="1"/>
</dbReference>
<dbReference type="EMBL" id="SVNY01000006">
    <property type="protein sequence ID" value="MBE6834178.1"/>
    <property type="molecule type" value="Genomic_DNA"/>
</dbReference>
<name>A0A928Q3N6_9FIRM</name>
<feature type="active site" description="Proton donor" evidence="4">
    <location>
        <position position="112"/>
    </location>
</feature>
<dbReference type="RefSeq" id="WP_020073691.1">
    <property type="nucleotide sequence ID" value="NZ_JBKWRC010000003.1"/>
</dbReference>
<evidence type="ECO:0000313" key="6">
    <source>
        <dbReference type="EMBL" id="MBE6834178.1"/>
    </source>
</evidence>
<dbReference type="PRINTS" id="PR00719">
    <property type="entry name" value="LMWPTPASE"/>
</dbReference>
<evidence type="ECO:0000259" key="5">
    <source>
        <dbReference type="SMART" id="SM00226"/>
    </source>
</evidence>
<feature type="active site" description="Nucleophile" evidence="4">
    <location>
        <position position="13"/>
    </location>
</feature>